<dbReference type="OrthoDB" id="2973330at2"/>
<organism evidence="2 3">
    <name type="scientific">Pseudogracilibacillus auburnensis</name>
    <dbReference type="NCBI Taxonomy" id="1494959"/>
    <lineage>
        <taxon>Bacteria</taxon>
        <taxon>Bacillati</taxon>
        <taxon>Bacillota</taxon>
        <taxon>Bacilli</taxon>
        <taxon>Bacillales</taxon>
        <taxon>Bacillaceae</taxon>
        <taxon>Pseudogracilibacillus</taxon>
    </lineage>
</organism>
<evidence type="ECO:0000256" key="1">
    <source>
        <dbReference type="SAM" id="Phobius"/>
    </source>
</evidence>
<keyword evidence="1" id="KW-1133">Transmembrane helix</keyword>
<feature type="transmembrane region" description="Helical" evidence="1">
    <location>
        <begin position="12"/>
        <end position="33"/>
    </location>
</feature>
<protein>
    <submittedName>
        <fullName evidence="2">Uncharacterized protein</fullName>
    </submittedName>
</protein>
<reference evidence="2 3" key="1">
    <citation type="submission" date="2018-05" db="EMBL/GenBank/DDBJ databases">
        <title>Genomic Encyclopedia of Type Strains, Phase IV (KMG-IV): sequencing the most valuable type-strain genomes for metagenomic binning, comparative biology and taxonomic classification.</title>
        <authorList>
            <person name="Goeker M."/>
        </authorList>
    </citation>
    <scope>NUCLEOTIDE SEQUENCE [LARGE SCALE GENOMIC DNA]</scope>
    <source>
        <strain evidence="2 3">DSM 28556</strain>
    </source>
</reference>
<sequence length="141" mass="16138">MVVFKSVKLYGLYALFLFILLIAIFAIEFQLKLHGSTTFQVWPELLFGIIAYPFIGGIIGGLHLIKERRKKGKWRVNIGKIMIIGLPAMYLAYYPFIYFSNTLHFLSIPNVFLAQAIISGSAPYICRMLLGYIIVTSFYKE</sequence>
<keyword evidence="3" id="KW-1185">Reference proteome</keyword>
<feature type="transmembrane region" description="Helical" evidence="1">
    <location>
        <begin position="77"/>
        <end position="99"/>
    </location>
</feature>
<dbReference type="Proteomes" id="UP000247978">
    <property type="component" value="Unassembled WGS sequence"/>
</dbReference>
<keyword evidence="1" id="KW-0812">Transmembrane</keyword>
<comment type="caution">
    <text evidence="2">The sequence shown here is derived from an EMBL/GenBank/DDBJ whole genome shotgun (WGS) entry which is preliminary data.</text>
</comment>
<evidence type="ECO:0000313" key="3">
    <source>
        <dbReference type="Proteomes" id="UP000247978"/>
    </source>
</evidence>
<feature type="transmembrane region" description="Helical" evidence="1">
    <location>
        <begin position="45"/>
        <end position="65"/>
    </location>
</feature>
<dbReference type="EMBL" id="QJJQ01000005">
    <property type="protein sequence ID" value="PXW87506.1"/>
    <property type="molecule type" value="Genomic_DNA"/>
</dbReference>
<feature type="transmembrane region" description="Helical" evidence="1">
    <location>
        <begin position="111"/>
        <end position="135"/>
    </location>
</feature>
<proteinExistence type="predicted"/>
<accession>A0A2V3W160</accession>
<dbReference type="RefSeq" id="WP_110395094.1">
    <property type="nucleotide sequence ID" value="NZ_JADIJL010000003.1"/>
</dbReference>
<evidence type="ECO:0000313" key="2">
    <source>
        <dbReference type="EMBL" id="PXW87506.1"/>
    </source>
</evidence>
<dbReference type="AlphaFoldDB" id="A0A2V3W160"/>
<keyword evidence="1" id="KW-0472">Membrane</keyword>
<name>A0A2V3W160_9BACI</name>
<gene>
    <name evidence="2" type="ORF">DFR56_105148</name>
</gene>